<dbReference type="AlphaFoldDB" id="A0A2P2FFS2"/>
<dbReference type="InterPro" id="IPR050366">
    <property type="entry name" value="BP-dependent_transpt_permease"/>
</dbReference>
<evidence type="ECO:0000256" key="5">
    <source>
        <dbReference type="ARBA" id="ARBA00022989"/>
    </source>
</evidence>
<evidence type="ECO:0000256" key="1">
    <source>
        <dbReference type="ARBA" id="ARBA00004651"/>
    </source>
</evidence>
<keyword evidence="6 7" id="KW-0472">Membrane</keyword>
<protein>
    <submittedName>
        <fullName evidence="9">ABC transporter permease</fullName>
    </submittedName>
</protein>
<dbReference type="PANTHER" id="PTHR43386">
    <property type="entry name" value="OLIGOPEPTIDE TRANSPORT SYSTEM PERMEASE PROTEIN APPC"/>
    <property type="match status" value="1"/>
</dbReference>
<dbReference type="GO" id="GO:0055085">
    <property type="term" value="P:transmembrane transport"/>
    <property type="evidence" value="ECO:0007669"/>
    <property type="project" value="InterPro"/>
</dbReference>
<evidence type="ECO:0000259" key="8">
    <source>
        <dbReference type="PROSITE" id="PS50928"/>
    </source>
</evidence>
<keyword evidence="2 7" id="KW-0813">Transport</keyword>
<feature type="transmembrane region" description="Helical" evidence="7">
    <location>
        <begin position="188"/>
        <end position="207"/>
    </location>
</feature>
<name>A0A2P2FFS2_AMYLU</name>
<evidence type="ECO:0000313" key="9">
    <source>
        <dbReference type="EMBL" id="KFU75577.1"/>
    </source>
</evidence>
<sequence length="262" mass="26549">MTRLKWTLFGLAVLAVLFGPLVAPHPATAPIGPPFAPPGTAGLLGTDQLGRDVFSRLLHGGAPMLLTSALAALIGSGAGVTAGLFTALASSGRRWVEAIFLRPLDLLAAVPPILVLLLVLTALPNRAGIVLAVALSSAPLSARITRAAAEQGIGRAHVEVALARGESWAWLLGREVFPLVASTVLADLGVRFATAVYLVAAAGFLGLGTSASDWGLLIVEALPGAALQPWALLAPVAGIALVAVTANLASDALARRSRGVLG</sequence>
<evidence type="ECO:0000256" key="6">
    <source>
        <dbReference type="ARBA" id="ARBA00023136"/>
    </source>
</evidence>
<dbReference type="InterPro" id="IPR000515">
    <property type="entry name" value="MetI-like"/>
</dbReference>
<dbReference type="GO" id="GO:0005886">
    <property type="term" value="C:plasma membrane"/>
    <property type="evidence" value="ECO:0007669"/>
    <property type="project" value="UniProtKB-SubCell"/>
</dbReference>
<dbReference type="PROSITE" id="PS50928">
    <property type="entry name" value="ABC_TM1"/>
    <property type="match status" value="1"/>
</dbReference>
<evidence type="ECO:0000256" key="4">
    <source>
        <dbReference type="ARBA" id="ARBA00022692"/>
    </source>
</evidence>
<comment type="subcellular location">
    <subcellularLocation>
        <location evidence="1 7">Cell membrane</location>
        <topology evidence="1 7">Multi-pass membrane protein</topology>
    </subcellularLocation>
</comment>
<evidence type="ECO:0000313" key="10">
    <source>
        <dbReference type="Proteomes" id="UP000256220"/>
    </source>
</evidence>
<feature type="transmembrane region" description="Helical" evidence="7">
    <location>
        <begin position="100"/>
        <end position="121"/>
    </location>
</feature>
<evidence type="ECO:0000256" key="2">
    <source>
        <dbReference type="ARBA" id="ARBA00022448"/>
    </source>
</evidence>
<dbReference type="InterPro" id="IPR035906">
    <property type="entry name" value="MetI-like_sf"/>
</dbReference>
<evidence type="ECO:0000256" key="3">
    <source>
        <dbReference type="ARBA" id="ARBA00022475"/>
    </source>
</evidence>
<reference evidence="9 10" key="1">
    <citation type="journal article" date="2014" name="Genome Announc.">
        <title>Draft Genome Sequence of Amycolatopsis lurida NRRL 2430, Producer of the Glycopeptide Family Antibiotic Ristocetin.</title>
        <authorList>
            <person name="Kwun M.J."/>
            <person name="Hong H.J."/>
        </authorList>
    </citation>
    <scope>NUCLEOTIDE SEQUENCE [LARGE SCALE GENOMIC DNA]</scope>
    <source>
        <strain evidence="9 10">NRRL 2430</strain>
    </source>
</reference>
<keyword evidence="4 7" id="KW-0812">Transmembrane</keyword>
<dbReference type="Proteomes" id="UP000256220">
    <property type="component" value="Unassembled WGS sequence"/>
</dbReference>
<dbReference type="RefSeq" id="WP_034323930.1">
    <property type="nucleotide sequence ID" value="NZ_JFBM01000062.1"/>
</dbReference>
<dbReference type="PANTHER" id="PTHR43386:SF25">
    <property type="entry name" value="PEPTIDE ABC TRANSPORTER PERMEASE PROTEIN"/>
    <property type="match status" value="1"/>
</dbReference>
<feature type="transmembrane region" description="Helical" evidence="7">
    <location>
        <begin position="227"/>
        <end position="249"/>
    </location>
</feature>
<keyword evidence="10" id="KW-1185">Reference proteome</keyword>
<comment type="similarity">
    <text evidence="7">Belongs to the binding-protein-dependent transport system permease family.</text>
</comment>
<proteinExistence type="inferred from homology"/>
<feature type="transmembrane region" description="Helical" evidence="7">
    <location>
        <begin position="64"/>
        <end position="88"/>
    </location>
</feature>
<keyword evidence="3" id="KW-1003">Cell membrane</keyword>
<dbReference type="SUPFAM" id="SSF161098">
    <property type="entry name" value="MetI-like"/>
    <property type="match status" value="1"/>
</dbReference>
<gene>
    <name evidence="9" type="ORF">BB31_40745</name>
</gene>
<comment type="caution">
    <text evidence="9">The sequence shown here is derived from an EMBL/GenBank/DDBJ whole genome shotgun (WGS) entry which is preliminary data.</text>
</comment>
<dbReference type="Pfam" id="PF00528">
    <property type="entry name" value="BPD_transp_1"/>
    <property type="match status" value="1"/>
</dbReference>
<dbReference type="Gene3D" id="1.10.3720.10">
    <property type="entry name" value="MetI-like"/>
    <property type="match status" value="1"/>
</dbReference>
<dbReference type="EMBL" id="JFBM01000062">
    <property type="protein sequence ID" value="KFU75577.1"/>
    <property type="molecule type" value="Genomic_DNA"/>
</dbReference>
<feature type="transmembrane region" description="Helical" evidence="7">
    <location>
        <begin position="127"/>
        <end position="145"/>
    </location>
</feature>
<evidence type="ECO:0000256" key="7">
    <source>
        <dbReference type="RuleBase" id="RU363032"/>
    </source>
</evidence>
<keyword evidence="5 7" id="KW-1133">Transmembrane helix</keyword>
<organism evidence="9 10">
    <name type="scientific">Amycolatopsis lurida NRRL 2430</name>
    <dbReference type="NCBI Taxonomy" id="1460371"/>
    <lineage>
        <taxon>Bacteria</taxon>
        <taxon>Bacillati</taxon>
        <taxon>Actinomycetota</taxon>
        <taxon>Actinomycetes</taxon>
        <taxon>Pseudonocardiales</taxon>
        <taxon>Pseudonocardiaceae</taxon>
        <taxon>Amycolatopsis</taxon>
    </lineage>
</organism>
<accession>A0A2P2FFS2</accession>
<feature type="domain" description="ABC transmembrane type-1" evidence="8">
    <location>
        <begin position="65"/>
        <end position="254"/>
    </location>
</feature>